<name>E6QM19_9ZZZZ</name>
<organism evidence="1">
    <name type="scientific">mine drainage metagenome</name>
    <dbReference type="NCBI Taxonomy" id="410659"/>
    <lineage>
        <taxon>unclassified sequences</taxon>
        <taxon>metagenomes</taxon>
        <taxon>ecological metagenomes</taxon>
    </lineage>
</organism>
<comment type="caution">
    <text evidence="1">The sequence shown here is derived from an EMBL/GenBank/DDBJ whole genome shotgun (WGS) entry which is preliminary data.</text>
</comment>
<gene>
    <name evidence="1" type="ORF">CARN6_1742</name>
</gene>
<protein>
    <submittedName>
        <fullName evidence="1">Uncharacterized protein</fullName>
    </submittedName>
</protein>
<sequence length="236" mass="25583">MSARGLPGSYSRRAGALLCTTPATRTLSSGTAPATLLSGTAANTISRALYGVPVLDVTLSALARLLTTVARRWFCADIPAPATVRALMMDMQVPFSVDRGRVDRIDHALRCAGRERFIRLAVQGGAGDLHHGLLWTHGIPVQPDGIAAFVLGVMRQIAQLVARLVQRMGECLSEIEVLRLVSRRGRIGEVAGQYVQLCVAQRQRLAKISDAFQHGWILHRSIGALHANKMPGFFIQ</sequence>
<dbReference type="EMBL" id="CABQ01000201">
    <property type="protein sequence ID" value="CBI08290.1"/>
    <property type="molecule type" value="Genomic_DNA"/>
</dbReference>
<evidence type="ECO:0000313" key="1">
    <source>
        <dbReference type="EMBL" id="CBI08290.1"/>
    </source>
</evidence>
<accession>E6QM19</accession>
<reference evidence="1" key="1">
    <citation type="submission" date="2009-10" db="EMBL/GenBank/DDBJ databases">
        <title>Diversity of trophic interactions inside an arsenic-rich microbial ecosystem.</title>
        <authorList>
            <person name="Bertin P.N."/>
            <person name="Heinrich-Salmeron A."/>
            <person name="Pelletier E."/>
            <person name="Goulhen-Chollet F."/>
            <person name="Arsene-Ploetze F."/>
            <person name="Gallien S."/>
            <person name="Calteau A."/>
            <person name="Vallenet D."/>
            <person name="Casiot C."/>
            <person name="Chane-Woon-Ming B."/>
            <person name="Giloteaux L."/>
            <person name="Barakat M."/>
            <person name="Bonnefoy V."/>
            <person name="Bruneel O."/>
            <person name="Chandler M."/>
            <person name="Cleiss J."/>
            <person name="Duran R."/>
            <person name="Elbaz-Poulichet F."/>
            <person name="Fonknechten N."/>
            <person name="Lauga B."/>
            <person name="Mornico D."/>
            <person name="Ortet P."/>
            <person name="Schaeffer C."/>
            <person name="Siguier P."/>
            <person name="Alexander Thil Smith A."/>
            <person name="Van Dorsselaer A."/>
            <person name="Weissenbach J."/>
            <person name="Medigue C."/>
            <person name="Le Paslier D."/>
        </authorList>
    </citation>
    <scope>NUCLEOTIDE SEQUENCE</scope>
</reference>
<dbReference type="AlphaFoldDB" id="E6QM19"/>
<proteinExistence type="predicted"/>